<dbReference type="InterPro" id="IPR001214">
    <property type="entry name" value="SET_dom"/>
</dbReference>
<keyword evidence="1 4" id="KW-0489">Methyltransferase</keyword>
<dbReference type="GO" id="GO:0005634">
    <property type="term" value="C:nucleus"/>
    <property type="evidence" value="ECO:0007669"/>
    <property type="project" value="UniProtKB-SubCell"/>
</dbReference>
<dbReference type="AlphaFoldDB" id="A0AAW0GM51"/>
<keyword evidence="8" id="KW-1185">Reference proteome</keyword>
<feature type="compositionally biased region" description="Acidic residues" evidence="5">
    <location>
        <begin position="234"/>
        <end position="246"/>
    </location>
</feature>
<proteinExistence type="inferred from homology"/>
<evidence type="ECO:0000256" key="5">
    <source>
        <dbReference type="SAM" id="MobiDB-lite"/>
    </source>
</evidence>
<comment type="similarity">
    <text evidence="4">Belongs to the class V-like SAM-binding methyltransferase superfamily. Histone-lysine methyltransferase family. SETD6 subfamily.</text>
</comment>
<dbReference type="PROSITE" id="PS50280">
    <property type="entry name" value="SET"/>
    <property type="match status" value="1"/>
</dbReference>
<evidence type="ECO:0000313" key="8">
    <source>
        <dbReference type="Proteomes" id="UP001385951"/>
    </source>
</evidence>
<comment type="function">
    <text evidence="4">S-adenosyl-L-methionine-dependent protein-lysine N-methyltransferase that monomethylates 60S ribosomal protein L42.</text>
</comment>
<gene>
    <name evidence="7" type="ORF">QCA50_003833</name>
</gene>
<dbReference type="PIRSF" id="PIRSF011771">
    <property type="entry name" value="RMS1_SET"/>
    <property type="match status" value="1"/>
</dbReference>
<dbReference type="GO" id="GO:0032259">
    <property type="term" value="P:methylation"/>
    <property type="evidence" value="ECO:0007669"/>
    <property type="project" value="UniProtKB-KW"/>
</dbReference>
<dbReference type="SUPFAM" id="SSF82199">
    <property type="entry name" value="SET domain"/>
    <property type="match status" value="1"/>
</dbReference>
<dbReference type="InterPro" id="IPR011383">
    <property type="entry name" value="N-lys_methylase_SETD6"/>
</dbReference>
<dbReference type="EMBL" id="JASBNA010000004">
    <property type="protein sequence ID" value="KAK7692209.1"/>
    <property type="molecule type" value="Genomic_DNA"/>
</dbReference>
<dbReference type="PANTHER" id="PTHR13271:SF34">
    <property type="entry name" value="N-LYSINE METHYLTRANSFERASE SETD6"/>
    <property type="match status" value="1"/>
</dbReference>
<dbReference type="InterPro" id="IPR036464">
    <property type="entry name" value="Rubisco_LSMT_subst-bd_sf"/>
</dbReference>
<evidence type="ECO:0000256" key="3">
    <source>
        <dbReference type="ARBA" id="ARBA00022691"/>
    </source>
</evidence>
<organism evidence="7 8">
    <name type="scientific">Cerrena zonata</name>
    <dbReference type="NCBI Taxonomy" id="2478898"/>
    <lineage>
        <taxon>Eukaryota</taxon>
        <taxon>Fungi</taxon>
        <taxon>Dikarya</taxon>
        <taxon>Basidiomycota</taxon>
        <taxon>Agaricomycotina</taxon>
        <taxon>Agaricomycetes</taxon>
        <taxon>Polyporales</taxon>
        <taxon>Cerrenaceae</taxon>
        <taxon>Cerrena</taxon>
    </lineage>
</organism>
<dbReference type="InterPro" id="IPR046341">
    <property type="entry name" value="SET_dom_sf"/>
</dbReference>
<dbReference type="Proteomes" id="UP001385951">
    <property type="component" value="Unassembled WGS sequence"/>
</dbReference>
<dbReference type="Gene3D" id="3.90.1410.10">
    <property type="entry name" value="set domain protein methyltransferase, domain 1"/>
    <property type="match status" value="2"/>
</dbReference>
<evidence type="ECO:0000259" key="6">
    <source>
        <dbReference type="PROSITE" id="PS50280"/>
    </source>
</evidence>
<keyword evidence="3 4" id="KW-0949">S-adenosyl-L-methionine</keyword>
<comment type="caution">
    <text evidence="7">The sequence shown here is derived from an EMBL/GenBank/DDBJ whole genome shotgun (WGS) entry which is preliminary data.</text>
</comment>
<feature type="domain" description="SET" evidence="6">
    <location>
        <begin position="24"/>
        <end position="298"/>
    </location>
</feature>
<keyword evidence="4" id="KW-0539">Nucleus</keyword>
<dbReference type="Gene3D" id="3.90.1420.10">
    <property type="entry name" value="Rubisco LSMT, substrate-binding domain"/>
    <property type="match status" value="1"/>
</dbReference>
<dbReference type="Pfam" id="PF09273">
    <property type="entry name" value="Rubis-subs-bind"/>
    <property type="match status" value="1"/>
</dbReference>
<evidence type="ECO:0000256" key="1">
    <source>
        <dbReference type="ARBA" id="ARBA00022603"/>
    </source>
</evidence>
<accession>A0AAW0GM51</accession>
<feature type="compositionally biased region" description="Basic and acidic residues" evidence="5">
    <location>
        <begin position="222"/>
        <end position="233"/>
    </location>
</feature>
<dbReference type="GO" id="GO:0016279">
    <property type="term" value="F:protein-lysine N-methyltransferase activity"/>
    <property type="evidence" value="ECO:0007669"/>
    <property type="project" value="UniProtKB-UniRule"/>
</dbReference>
<dbReference type="PANTHER" id="PTHR13271">
    <property type="entry name" value="UNCHARACTERIZED PUTATIVE METHYLTRANSFERASE"/>
    <property type="match status" value="1"/>
</dbReference>
<dbReference type="EC" id="2.1.1.-" evidence="4"/>
<feature type="region of interest" description="Disordered" evidence="5">
    <location>
        <begin position="469"/>
        <end position="498"/>
    </location>
</feature>
<protein>
    <recommendedName>
        <fullName evidence="4">Ribosomal lysine N-methyltransferase 4</fullName>
        <ecNumber evidence="4">2.1.1.-</ecNumber>
    </recommendedName>
</protein>
<comment type="subcellular location">
    <subcellularLocation>
        <location evidence="4">Nucleus</location>
    </subcellularLocation>
</comment>
<feature type="compositionally biased region" description="Acidic residues" evidence="5">
    <location>
        <begin position="196"/>
        <end position="207"/>
    </location>
</feature>
<sequence length="498" mass="56135">MAQSDSTPAFLTWFTEHDGIMDTSSMLLAIVPGHGRAAIASRDIPEGYTLFEIPRGLTLSLRTSSLPEKFGISAWRKHGLHQGWAGLILCMMWEESLQELSNWSGYLSILPSSFDTPMFWSEEELAELKGTAVVDKIGRGDAERDYHEKVTPAIRSRLDLFPPNVHDKFFSVEQYHVMGSRILSRSFRVEPWGKEEGEEDDEEEDGAEANTSTDNAMDVDELVERRHPEKGQLEPEEASDEEDDEIEDTADIAMVPMADMLNARFESENAKLFYEEEVLKMITTKEIQAGEQIWNTYGDLPNSDLLRRYGHVDVVTLRPPLAGEGNPADVVEIRADLVVETVSSRAQGNVQNRVDWWLERADDDAFVAESDCEVPKELISLVHLLLLPEVDWLKLHAQEKLPKGKLTPEVLPVVIEVLQRRLTAYPTSLEEDVTLLEDPTLSTNKRNAIVVRVGEKRILQCTLERIQALQQSAGGNPDKKRKDTGPTRHPGGNKKSRR</sequence>
<keyword evidence="2 4" id="KW-0808">Transferase</keyword>
<reference evidence="7 8" key="1">
    <citation type="submission" date="2022-09" db="EMBL/GenBank/DDBJ databases">
        <authorList>
            <person name="Palmer J.M."/>
        </authorList>
    </citation>
    <scope>NUCLEOTIDE SEQUENCE [LARGE SCALE GENOMIC DNA]</scope>
    <source>
        <strain evidence="7 8">DSM 7382</strain>
    </source>
</reference>
<name>A0AAW0GM51_9APHY</name>
<evidence type="ECO:0000256" key="4">
    <source>
        <dbReference type="PIRNR" id="PIRNR011771"/>
    </source>
</evidence>
<evidence type="ECO:0000313" key="7">
    <source>
        <dbReference type="EMBL" id="KAK7692209.1"/>
    </source>
</evidence>
<dbReference type="SUPFAM" id="SSF81822">
    <property type="entry name" value="RuBisCo LSMT C-terminal, substrate-binding domain"/>
    <property type="match status" value="1"/>
</dbReference>
<feature type="region of interest" description="Disordered" evidence="5">
    <location>
        <begin position="192"/>
        <end position="246"/>
    </location>
</feature>
<evidence type="ECO:0000256" key="2">
    <source>
        <dbReference type="ARBA" id="ARBA00022679"/>
    </source>
</evidence>
<dbReference type="InterPro" id="IPR050600">
    <property type="entry name" value="SETD3_SETD6_MTase"/>
</dbReference>
<dbReference type="InterPro" id="IPR015353">
    <property type="entry name" value="Rubisco_LSMT_subst-bd"/>
</dbReference>
<feature type="compositionally biased region" description="Basic and acidic residues" evidence="5">
    <location>
        <begin position="477"/>
        <end position="486"/>
    </location>
</feature>